<accession>A0ACC1KHJ1</accession>
<name>A0ACC1KHJ1_9FUNG</name>
<dbReference type="Proteomes" id="UP001140066">
    <property type="component" value="Unassembled WGS sequence"/>
</dbReference>
<evidence type="ECO:0000313" key="1">
    <source>
        <dbReference type="EMBL" id="KAJ2789641.1"/>
    </source>
</evidence>
<keyword evidence="2" id="KW-1185">Reference proteome</keyword>
<dbReference type="EMBL" id="JANBUK010000524">
    <property type="protein sequence ID" value="KAJ2789641.1"/>
    <property type="molecule type" value="Genomic_DNA"/>
</dbReference>
<comment type="caution">
    <text evidence="1">The sequence shown here is derived from an EMBL/GenBank/DDBJ whole genome shotgun (WGS) entry which is preliminary data.</text>
</comment>
<feature type="non-terminal residue" evidence="1">
    <location>
        <position position="1"/>
    </location>
</feature>
<sequence length="180" mass="19727">DAEVAKGLLRFALFKEDVAKPAKPTKPSRRQPKRVRTSDGDDEDEEDEEANESSADEAAPAQSDDGGLRPMQTAAAFAAISLNDAMDDDDDESMEVDARAAAGISASRLAQFKTQLSRAISDRRLDTSDSPWSFPDPFMSAINAGLDSSSVFLISEVEMALLEMQNDNRLMFRDNMIIMM</sequence>
<organism evidence="1 2">
    <name type="scientific">Coemansia linderi</name>
    <dbReference type="NCBI Taxonomy" id="2663919"/>
    <lineage>
        <taxon>Eukaryota</taxon>
        <taxon>Fungi</taxon>
        <taxon>Fungi incertae sedis</taxon>
        <taxon>Zoopagomycota</taxon>
        <taxon>Kickxellomycotina</taxon>
        <taxon>Kickxellomycetes</taxon>
        <taxon>Kickxellales</taxon>
        <taxon>Kickxellaceae</taxon>
        <taxon>Coemansia</taxon>
    </lineage>
</organism>
<proteinExistence type="predicted"/>
<evidence type="ECO:0000313" key="2">
    <source>
        <dbReference type="Proteomes" id="UP001140066"/>
    </source>
</evidence>
<protein>
    <submittedName>
        <fullName evidence="1">Uncharacterized protein</fullName>
    </submittedName>
</protein>
<reference evidence="1" key="1">
    <citation type="submission" date="2022-07" db="EMBL/GenBank/DDBJ databases">
        <title>Phylogenomic reconstructions and comparative analyses of Kickxellomycotina fungi.</title>
        <authorList>
            <person name="Reynolds N.K."/>
            <person name="Stajich J.E."/>
            <person name="Barry K."/>
            <person name="Grigoriev I.V."/>
            <person name="Crous P."/>
            <person name="Smith M.E."/>
        </authorList>
    </citation>
    <scope>NUCLEOTIDE SEQUENCE</scope>
    <source>
        <strain evidence="1">BCRC 34191</strain>
    </source>
</reference>
<gene>
    <name evidence="1" type="ORF">GGI18_002281</name>
</gene>